<feature type="binding site" evidence="9">
    <location>
        <position position="169"/>
    </location>
    <ligand>
        <name>substrate</name>
    </ligand>
</feature>
<proteinExistence type="inferred from homology"/>
<comment type="similarity">
    <text evidence="4 9 10">Belongs to the triosephosphate isomerase family.</text>
</comment>
<dbReference type="SUPFAM" id="SSF51351">
    <property type="entry name" value="Triosephosphate isomerase (TIM)"/>
    <property type="match status" value="1"/>
</dbReference>
<accession>A0A1T5FCG1</accession>
<dbReference type="Pfam" id="PF00121">
    <property type="entry name" value="TIM"/>
    <property type="match status" value="1"/>
</dbReference>
<dbReference type="GO" id="GO:0004807">
    <property type="term" value="F:triose-phosphate isomerase activity"/>
    <property type="evidence" value="ECO:0007669"/>
    <property type="project" value="UniProtKB-UniRule"/>
</dbReference>
<feature type="binding site" evidence="9">
    <location>
        <begin position="229"/>
        <end position="230"/>
    </location>
    <ligand>
        <name>substrate</name>
    </ligand>
</feature>
<evidence type="ECO:0000256" key="6">
    <source>
        <dbReference type="ARBA" id="ARBA00022490"/>
    </source>
</evidence>
<dbReference type="GO" id="GO:0019563">
    <property type="term" value="P:glycerol catabolic process"/>
    <property type="evidence" value="ECO:0007669"/>
    <property type="project" value="TreeGrafter"/>
</dbReference>
<organism evidence="11 12">
    <name type="scientific">Rhizorhabdus histidinilytica</name>
    <dbReference type="NCBI Taxonomy" id="439228"/>
    <lineage>
        <taxon>Bacteria</taxon>
        <taxon>Pseudomonadati</taxon>
        <taxon>Pseudomonadota</taxon>
        <taxon>Alphaproteobacteria</taxon>
        <taxon>Sphingomonadales</taxon>
        <taxon>Sphingomonadaceae</taxon>
        <taxon>Rhizorhabdus</taxon>
    </lineage>
</organism>
<keyword evidence="6 9" id="KW-0963">Cytoplasm</keyword>
<keyword evidence="7 9" id="KW-0324">Glycolysis</keyword>
<dbReference type="AlphaFoldDB" id="A0A1T5FCG1"/>
<dbReference type="UniPathway" id="UPA00138"/>
<feature type="binding site" evidence="9">
    <location>
        <begin position="10"/>
        <end position="12"/>
    </location>
    <ligand>
        <name>substrate</name>
    </ligand>
</feature>
<gene>
    <name evidence="9" type="primary">tpiA</name>
    <name evidence="11" type="ORF">SAMN06295920_10955</name>
</gene>
<dbReference type="InterPro" id="IPR000652">
    <property type="entry name" value="Triosephosphate_isomerase"/>
</dbReference>
<sequence>MGLRKLVAGNWKMNGSLGSLAELDAIAAAAKAQASVDVAVCPPFTLIAPAAARQPGLAIGAQDCHAEPKGAHTGCVSAAMLVEAGARLAIVGHSERRADQHETDAEVQAKAAAVIAAGLTAIVCVGETEAERDAGRAVAVVEGQLDGSIPRDGTAATLVVAYEPVWAIGTGRTPSTADVAEMHAAIRTKLGALLGGEGAGVRILYGGSVKPDNAAELLAVADVDGALVGGASLTAAQFVPIIEGAAAASR</sequence>
<dbReference type="PANTHER" id="PTHR21139:SF42">
    <property type="entry name" value="TRIOSEPHOSPHATE ISOMERASE"/>
    <property type="match status" value="1"/>
</dbReference>
<dbReference type="UniPathway" id="UPA01066"/>
<protein>
    <recommendedName>
        <fullName evidence="9 10">Triosephosphate isomerase</fullName>
        <shortName evidence="9">TIM</shortName>
        <shortName evidence="9">TPI</shortName>
        <ecNumber evidence="9 10">5.3.1.1</ecNumber>
    </recommendedName>
    <alternativeName>
        <fullName evidence="9">Triose-phosphate isomerase</fullName>
    </alternativeName>
</protein>
<evidence type="ECO:0000256" key="8">
    <source>
        <dbReference type="ARBA" id="ARBA00023235"/>
    </source>
</evidence>
<evidence type="ECO:0000256" key="4">
    <source>
        <dbReference type="ARBA" id="ARBA00007422"/>
    </source>
</evidence>
<dbReference type="GO" id="GO:0006094">
    <property type="term" value="P:gluconeogenesis"/>
    <property type="evidence" value="ECO:0007669"/>
    <property type="project" value="UniProtKB-UniRule"/>
</dbReference>
<evidence type="ECO:0000256" key="9">
    <source>
        <dbReference type="HAMAP-Rule" id="MF_00147"/>
    </source>
</evidence>
<dbReference type="InterPro" id="IPR020861">
    <property type="entry name" value="Triosephosphate_isomerase_AS"/>
</dbReference>
<evidence type="ECO:0000313" key="12">
    <source>
        <dbReference type="Proteomes" id="UP000189818"/>
    </source>
</evidence>
<evidence type="ECO:0000256" key="7">
    <source>
        <dbReference type="ARBA" id="ARBA00023152"/>
    </source>
</evidence>
<dbReference type="Proteomes" id="UP000189818">
    <property type="component" value="Unassembled WGS sequence"/>
</dbReference>
<feature type="binding site" evidence="9">
    <location>
        <position position="208"/>
    </location>
    <ligand>
        <name>substrate</name>
    </ligand>
</feature>
<keyword evidence="12" id="KW-1185">Reference proteome</keyword>
<dbReference type="CDD" id="cd00311">
    <property type="entry name" value="TIM"/>
    <property type="match status" value="1"/>
</dbReference>
<feature type="active site" description="Proton acceptor" evidence="9">
    <location>
        <position position="163"/>
    </location>
</feature>
<dbReference type="UniPathway" id="UPA00109">
    <property type="reaction ID" value="UER00189"/>
</dbReference>
<comment type="function">
    <text evidence="9">Involved in the gluconeogenesis. Catalyzes stereospecifically the conversion of dihydroxyacetone phosphate (DHAP) to D-glyceraldehyde-3-phosphate (G3P).</text>
</comment>
<dbReference type="GO" id="GO:0006096">
    <property type="term" value="P:glycolytic process"/>
    <property type="evidence" value="ECO:0007669"/>
    <property type="project" value="UniProtKB-UniRule"/>
</dbReference>
<dbReference type="EC" id="5.3.1.1" evidence="9 10"/>
<evidence type="ECO:0000256" key="2">
    <source>
        <dbReference type="ARBA" id="ARBA00004680"/>
    </source>
</evidence>
<evidence type="ECO:0000256" key="1">
    <source>
        <dbReference type="ARBA" id="ARBA00000148"/>
    </source>
</evidence>
<dbReference type="InterPro" id="IPR035990">
    <property type="entry name" value="TIM_sf"/>
</dbReference>
<comment type="catalytic activity">
    <reaction evidence="1">
        <text>L-erythrulose 1-phosphate = D-erythrulose 4-phosphate</text>
        <dbReference type="Rhea" id="RHEA:49588"/>
        <dbReference type="ChEBI" id="CHEBI:58002"/>
        <dbReference type="ChEBI" id="CHEBI:90796"/>
        <dbReference type="EC" id="5.3.1.33"/>
    </reaction>
</comment>
<comment type="catalytic activity">
    <reaction evidence="9 10">
        <text>D-glyceraldehyde 3-phosphate = dihydroxyacetone phosphate</text>
        <dbReference type="Rhea" id="RHEA:18585"/>
        <dbReference type="ChEBI" id="CHEBI:57642"/>
        <dbReference type="ChEBI" id="CHEBI:59776"/>
        <dbReference type="EC" id="5.3.1.1"/>
    </reaction>
</comment>
<keyword evidence="5 9" id="KW-0312">Gluconeogenesis</keyword>
<comment type="subcellular location">
    <subcellularLocation>
        <location evidence="9 10">Cytoplasm</location>
    </subcellularLocation>
</comment>
<dbReference type="GO" id="GO:0005829">
    <property type="term" value="C:cytosol"/>
    <property type="evidence" value="ECO:0007669"/>
    <property type="project" value="TreeGrafter"/>
</dbReference>
<dbReference type="PANTHER" id="PTHR21139">
    <property type="entry name" value="TRIOSEPHOSPHATE ISOMERASE"/>
    <property type="match status" value="1"/>
</dbReference>
<dbReference type="RefSeq" id="WP_079649654.1">
    <property type="nucleotide sequence ID" value="NZ_FUYM01000009.1"/>
</dbReference>
<dbReference type="PROSITE" id="PS51440">
    <property type="entry name" value="TIM_2"/>
    <property type="match status" value="1"/>
</dbReference>
<name>A0A1T5FCG1_9SPHN</name>
<keyword evidence="8 9" id="KW-0413">Isomerase</keyword>
<dbReference type="Gene3D" id="3.20.20.70">
    <property type="entry name" value="Aldolase class I"/>
    <property type="match status" value="1"/>
</dbReference>
<evidence type="ECO:0000256" key="10">
    <source>
        <dbReference type="RuleBase" id="RU363013"/>
    </source>
</evidence>
<comment type="subunit">
    <text evidence="9 10">Homodimer.</text>
</comment>
<dbReference type="GO" id="GO:0046166">
    <property type="term" value="P:glyceraldehyde-3-phosphate biosynthetic process"/>
    <property type="evidence" value="ECO:0007669"/>
    <property type="project" value="TreeGrafter"/>
</dbReference>
<dbReference type="InterPro" id="IPR013785">
    <property type="entry name" value="Aldolase_TIM"/>
</dbReference>
<dbReference type="HAMAP" id="MF_00147_B">
    <property type="entry name" value="TIM_B"/>
    <property type="match status" value="1"/>
</dbReference>
<dbReference type="InterPro" id="IPR022896">
    <property type="entry name" value="TrioseP_Isoase_bac/euk"/>
</dbReference>
<evidence type="ECO:0000313" key="11">
    <source>
        <dbReference type="EMBL" id="SKB93873.1"/>
    </source>
</evidence>
<dbReference type="STRING" id="439228.SAMN06295920_10955"/>
<comment type="pathway">
    <text evidence="9 10">Carbohydrate biosynthesis; gluconeogenesis.</text>
</comment>
<reference evidence="12" key="1">
    <citation type="submission" date="2017-02" db="EMBL/GenBank/DDBJ databases">
        <authorList>
            <person name="Varghese N."/>
            <person name="Submissions S."/>
        </authorList>
    </citation>
    <scope>NUCLEOTIDE SEQUENCE [LARGE SCALE GENOMIC DNA]</scope>
    <source>
        <strain evidence="12">UM2</strain>
    </source>
</reference>
<feature type="active site" description="Electrophile" evidence="9">
    <location>
        <position position="93"/>
    </location>
</feature>
<dbReference type="PROSITE" id="PS00171">
    <property type="entry name" value="TIM_1"/>
    <property type="match status" value="1"/>
</dbReference>
<dbReference type="NCBIfam" id="TIGR00419">
    <property type="entry name" value="tim"/>
    <property type="match status" value="1"/>
</dbReference>
<dbReference type="OrthoDB" id="9809429at2"/>
<comment type="pathway">
    <text evidence="2 9 10">Carbohydrate degradation; glycolysis; D-glyceraldehyde 3-phosphate from glycerone phosphate: step 1/1.</text>
</comment>
<evidence type="ECO:0000256" key="5">
    <source>
        <dbReference type="ARBA" id="ARBA00022432"/>
    </source>
</evidence>
<dbReference type="FunFam" id="3.20.20.70:FF:000016">
    <property type="entry name" value="Triosephosphate isomerase"/>
    <property type="match status" value="1"/>
</dbReference>
<dbReference type="EMBL" id="FUYM01000009">
    <property type="protein sequence ID" value="SKB93873.1"/>
    <property type="molecule type" value="Genomic_DNA"/>
</dbReference>
<evidence type="ECO:0000256" key="3">
    <source>
        <dbReference type="ARBA" id="ARBA00004939"/>
    </source>
</evidence>
<comment type="pathway">
    <text evidence="3">Carbohydrate metabolism; erythritol degradation.</text>
</comment>